<protein>
    <submittedName>
        <fullName evidence="10">Putative RING finger protein</fullName>
    </submittedName>
</protein>
<dbReference type="OrthoDB" id="411372at2759"/>
<dbReference type="GO" id="GO:0061630">
    <property type="term" value="F:ubiquitin protein ligase activity"/>
    <property type="evidence" value="ECO:0007669"/>
    <property type="project" value="TreeGrafter"/>
</dbReference>
<dbReference type="InterPro" id="IPR048535">
    <property type="entry name" value="RRN6_beta-prop"/>
</dbReference>
<feature type="region of interest" description="Disordered" evidence="5">
    <location>
        <begin position="1"/>
        <end position="28"/>
    </location>
</feature>
<organism evidence="10 11">
    <name type="scientific">Neolecta irregularis (strain DAH-3)</name>
    <dbReference type="NCBI Taxonomy" id="1198029"/>
    <lineage>
        <taxon>Eukaryota</taxon>
        <taxon>Fungi</taxon>
        <taxon>Dikarya</taxon>
        <taxon>Ascomycota</taxon>
        <taxon>Taphrinomycotina</taxon>
        <taxon>Neolectales</taxon>
        <taxon>Neolectaceae</taxon>
        <taxon>Neolecta</taxon>
    </lineage>
</organism>
<feature type="domain" description="CHY-type" evidence="8">
    <location>
        <begin position="86"/>
        <end position="153"/>
    </location>
</feature>
<evidence type="ECO:0000256" key="3">
    <source>
        <dbReference type="ARBA" id="ARBA00022833"/>
    </source>
</evidence>
<dbReference type="PROSITE" id="PS50089">
    <property type="entry name" value="ZF_RING_2"/>
    <property type="match status" value="1"/>
</dbReference>
<dbReference type="SUPFAM" id="SSF57850">
    <property type="entry name" value="RING/U-box"/>
    <property type="match status" value="1"/>
</dbReference>
<dbReference type="GO" id="GO:0008270">
    <property type="term" value="F:zinc ion binding"/>
    <property type="evidence" value="ECO:0007669"/>
    <property type="project" value="UniProtKB-KW"/>
</dbReference>
<keyword evidence="11" id="KW-1185">Reference proteome</keyword>
<dbReference type="PROSITE" id="PS51266">
    <property type="entry name" value="ZF_CHY"/>
    <property type="match status" value="1"/>
</dbReference>
<dbReference type="InterPro" id="IPR037275">
    <property type="entry name" value="Znf_CTCHY_sf"/>
</dbReference>
<dbReference type="GO" id="GO:0006511">
    <property type="term" value="P:ubiquitin-dependent protein catabolic process"/>
    <property type="evidence" value="ECO:0007669"/>
    <property type="project" value="TreeGrafter"/>
</dbReference>
<dbReference type="STRING" id="1198029.A0A1U7LN67"/>
<dbReference type="PANTHER" id="PTHR21319:SF0">
    <property type="entry name" value="AND RING FINGER DOMAIN PROTEIN, PUTATIVE (AFU_ORTHOLOGUE AFUA_1G08900)-RELATED"/>
    <property type="match status" value="1"/>
</dbReference>
<keyword evidence="3" id="KW-0862">Zinc</keyword>
<dbReference type="CDD" id="cd16464">
    <property type="entry name" value="RING-H2_Pirh2-like"/>
    <property type="match status" value="1"/>
</dbReference>
<comment type="caution">
    <text evidence="10">The sequence shown here is derived from an EMBL/GenBank/DDBJ whole genome shotgun (WGS) entry which is preliminary data.</text>
</comment>
<dbReference type="Proteomes" id="UP000186594">
    <property type="component" value="Unassembled WGS sequence"/>
</dbReference>
<keyword evidence="6" id="KW-0472">Membrane</keyword>
<dbReference type="Pfam" id="PF10214">
    <property type="entry name" value="Rrn6_beta-prop"/>
    <property type="match status" value="1"/>
</dbReference>
<dbReference type="InterPro" id="IPR001841">
    <property type="entry name" value="Znf_RING"/>
</dbReference>
<keyword evidence="1" id="KW-0479">Metal-binding</keyword>
<evidence type="ECO:0000256" key="4">
    <source>
        <dbReference type="PROSITE-ProRule" id="PRU00601"/>
    </source>
</evidence>
<accession>A0A1U7LN67</accession>
<dbReference type="Pfam" id="PF05495">
    <property type="entry name" value="zf-CHY"/>
    <property type="match status" value="1"/>
</dbReference>
<proteinExistence type="predicted"/>
<feature type="domain" description="CTCHY-type" evidence="9">
    <location>
        <begin position="155"/>
        <end position="221"/>
    </location>
</feature>
<dbReference type="InterPro" id="IPR013083">
    <property type="entry name" value="Znf_RING/FYVE/PHD"/>
</dbReference>
<dbReference type="SMART" id="SM00184">
    <property type="entry name" value="RING"/>
    <property type="match status" value="1"/>
</dbReference>
<dbReference type="SUPFAM" id="SSF161219">
    <property type="entry name" value="CHY zinc finger-like"/>
    <property type="match status" value="1"/>
</dbReference>
<feature type="domain" description="RING-type" evidence="7">
    <location>
        <begin position="222"/>
        <end position="266"/>
    </location>
</feature>
<dbReference type="PANTHER" id="PTHR21319">
    <property type="entry name" value="RING FINGER AND CHY ZINC FINGER DOMAIN-CONTAINING PROTEIN 1"/>
    <property type="match status" value="1"/>
</dbReference>
<evidence type="ECO:0000256" key="2">
    <source>
        <dbReference type="ARBA" id="ARBA00022771"/>
    </source>
</evidence>
<keyword evidence="2 4" id="KW-0863">Zinc-finger</keyword>
<evidence type="ECO:0000313" key="10">
    <source>
        <dbReference type="EMBL" id="OLL24094.1"/>
    </source>
</evidence>
<feature type="compositionally biased region" description="Polar residues" evidence="5">
    <location>
        <begin position="9"/>
        <end position="22"/>
    </location>
</feature>
<dbReference type="Gene3D" id="3.30.40.10">
    <property type="entry name" value="Zinc/RING finger domain, C3HC4 (zinc finger)"/>
    <property type="match status" value="1"/>
</dbReference>
<evidence type="ECO:0000259" key="8">
    <source>
        <dbReference type="PROSITE" id="PS51266"/>
    </source>
</evidence>
<evidence type="ECO:0000313" key="11">
    <source>
        <dbReference type="Proteomes" id="UP000186594"/>
    </source>
</evidence>
<evidence type="ECO:0000256" key="5">
    <source>
        <dbReference type="SAM" id="MobiDB-lite"/>
    </source>
</evidence>
<evidence type="ECO:0000256" key="1">
    <source>
        <dbReference type="ARBA" id="ARBA00022723"/>
    </source>
</evidence>
<dbReference type="SUPFAM" id="SSF161245">
    <property type="entry name" value="Zinc hairpin stack"/>
    <property type="match status" value="1"/>
</dbReference>
<dbReference type="InterPro" id="IPR008913">
    <property type="entry name" value="Znf_CHY"/>
</dbReference>
<gene>
    <name evidence="10" type="ORF">NEOLI_002921</name>
</gene>
<dbReference type="OMA" id="AWANITW"/>
<dbReference type="InterPro" id="IPR017921">
    <property type="entry name" value="Znf_CTCHY"/>
</dbReference>
<reference evidence="10 11" key="1">
    <citation type="submission" date="2016-04" db="EMBL/GenBank/DDBJ databases">
        <title>Evolutionary innovation and constraint leading to complex multicellularity in the Ascomycota.</title>
        <authorList>
            <person name="Cisse O."/>
            <person name="Nguyen A."/>
            <person name="Hewitt D.A."/>
            <person name="Jedd G."/>
            <person name="Stajich J.E."/>
        </authorList>
    </citation>
    <scope>NUCLEOTIDE SEQUENCE [LARGE SCALE GENOMIC DNA]</scope>
    <source>
        <strain evidence="10 11">DAH-3</strain>
    </source>
</reference>
<dbReference type="PROSITE" id="PS51270">
    <property type="entry name" value="ZF_CTCHY"/>
    <property type="match status" value="1"/>
</dbReference>
<evidence type="ECO:0000259" key="7">
    <source>
        <dbReference type="PROSITE" id="PS50089"/>
    </source>
</evidence>
<dbReference type="Pfam" id="PF14599">
    <property type="entry name" value="zinc_ribbon_6"/>
    <property type="match status" value="1"/>
</dbReference>
<feature type="region of interest" description="Disordered" evidence="5">
    <location>
        <begin position="1205"/>
        <end position="1239"/>
    </location>
</feature>
<keyword evidence="6" id="KW-0812">Transmembrane</keyword>
<keyword evidence="6" id="KW-1133">Transmembrane helix</keyword>
<evidence type="ECO:0000259" key="9">
    <source>
        <dbReference type="PROSITE" id="PS51270"/>
    </source>
</evidence>
<dbReference type="Gene3D" id="2.20.28.10">
    <property type="match status" value="1"/>
</dbReference>
<name>A0A1U7LN67_NEOID</name>
<dbReference type="EMBL" id="LXFE01000990">
    <property type="protein sequence ID" value="OLL24094.1"/>
    <property type="molecule type" value="Genomic_DNA"/>
</dbReference>
<dbReference type="GO" id="GO:0005634">
    <property type="term" value="C:nucleus"/>
    <property type="evidence" value="ECO:0007669"/>
    <property type="project" value="TreeGrafter"/>
</dbReference>
<sequence length="1239" mass="139562">MGDHIAPNPVSSTAHKQSSISDPDTHPDLRRKLITIQNSGLPEKDRAKQMQNLLMGGYIHATKTCTIYKAVENLSQTDLERTYYDVNVLALGCKHYRRAVKKQCSTCNNWVTCRLCHDETEDHQLIRSATKKMMCQYCQHVQLPAQDCSSCSRRLARYYCDKCKLWDDDPRKPIYHCYDCGICRIGEGLGKDFFHCKKCGVCMAISLLGSHRCIERSTECDCPICGEFMFNSIKTVVFMVCGHPVHQSCYHEHLKHSTFSRCPTCSKTIGNSEHAFRLLDNEIRRQVMPAPYNMWKTVISCNDCSGRSCVPHHFLGHKCETCGSYNTTQIKLIKPEDNPETSPHVYPPGSLGDFLAREDDFNDDHSVFFMVGWAVSLGLILSFFYFVLHYICSSDNTEMTFLSCGNIITCVYRRYFYLPLIRVFPCCMSTWPINKSSTHVSASYGDYGSTKRQNDGSWIFAVTQEEDQRYEILGDVISIASSTIAPGEDTLTVSAKTMARKSDKYLKDAYPEIYIPSNLLMDCVIEAQNQVLYEAQHPEVFGSLFAVGEARDSTTRRKRKNCLIFIQGEPKNKVGLTLLRKTKFELKGFGSPVPIRTIMTRSAYSKSFDLPIQDIQFAVDPFGLSRPIMTLQTANEVYMYRVSYKHHPRRVSLQSSLHLAQDLLRNEVPACTATNPWNDFEAAVISRVGTLSIWQGTRGSHKGEPECLIFEENIIDADNGWLRMIWGSNRLDLIIANSTSVYLFGVESKGMHKIYELTGPNRICNMVVSRTVEATWLFLVTTSEIVWIDIQAPKTPLFAWKHYRANDTSLSLQIHQSGRVFSMFLCSRIVPIVIGFQGSYINGMPQCTASPYLIQIPDTFIASSLFSFSRSLVPGAEAFESDDVGHPLLGFYYMTKDLAIYCVALRKTSTAAPYSTATVNEHSFCATQTAPVMSGVFDDVSEDEESSEEQEYELDDTDMDSWHSFRRSKAHRLADFTLINKEIIRSIHENTSESFETKSVVPEGDSWKGNLVTLYETTSVPAPAIEIAQESIDKVISDLLNDDVELVSLGLDACRVPAMGSQQDDPDIDIWCAESINEQLVKAYIETRSDISISKKTDLMLEACHMAVDICLASTGFSPNTRSSSVEQNSPAVHSLSLLARDAIASNTSIRDLVLDWKEVDSPSSPFPDKSQERLVMSSQPRIPSPMHFQSIPRVVAFDSHASSTSIPEFSMTQPERGVYGTRPLSQKRKTPRKSEGFR</sequence>
<evidence type="ECO:0000256" key="6">
    <source>
        <dbReference type="SAM" id="Phobius"/>
    </source>
</evidence>
<feature type="compositionally biased region" description="Polar residues" evidence="5">
    <location>
        <begin position="1205"/>
        <end position="1214"/>
    </location>
</feature>
<dbReference type="GO" id="GO:0016567">
    <property type="term" value="P:protein ubiquitination"/>
    <property type="evidence" value="ECO:0007669"/>
    <property type="project" value="TreeGrafter"/>
</dbReference>
<dbReference type="AlphaFoldDB" id="A0A1U7LN67"/>
<feature type="transmembrane region" description="Helical" evidence="6">
    <location>
        <begin position="367"/>
        <end position="391"/>
    </location>
</feature>
<dbReference type="InterPro" id="IPR039512">
    <property type="entry name" value="RCHY1_zinc-ribbon"/>
</dbReference>
<dbReference type="InterPro" id="IPR037274">
    <property type="entry name" value="Znf_CHY_sf"/>
</dbReference>